<sequence>MEPTTTTTDTVEPDPPSTGADGVVIPMEEAAALPTLFVAMEPTTTTTDTVEPDPPSTGADGVVIPMEEAAALPTLFVAMEPTTTTTDTVEPDPPSTGADGVVIPMEEAAALPTLFVAMEPTTTTTDTVEPDPPSTGADGVVIPMEEAAALPTLFVAMEPTTAVTEAATPDPLCTASMAKDGAVIPTEVAAAPPKPPPTTTTMASRIYLILAVVMHFIVAVYLAMWIIICMVAVGPDLKGARILWPKQTIVTYGILIAIHFVMMCRVCMRPRAKKTLAAVAAPSASSKTLLATRRDSLRRLSVQMQGYDDEFFIVFNLIEIGCQIHQSYVLFEALPEPAKTISYLVIVIAYCFLSPLILFIRNTSAKATVINFADSVFSFNLSCGHPMYAVVIRMVQYVVFNPNLKNDNVFVTQVNLLGRTQAISNFFDYLCKVGMHLGTIIALHRLVQSIKDASAATPPPKLVSNIRRDRLLRVNLWVNILMGIALTAILIRSLLAHQACPSHCLGDVRPLFDDKCHCAYAHINCHTLNVSDPVPFMDPTTIGTKLFVLQISRCDVPTGLPASAMAPFNESFYRIMILFSNLRTWDGPLPSSLAAVVIRYSAMTSIPAALQTNLPPFFCVIQLEAAPLQSLPDATIAAWPNIARLYLKNMSLQSLPTTLASTLPLADLNVRNNQLTTLPPAFVAADIPSSLKTLVAMDLSGNPLPDAAMPWPLAERGATVDISGTLVTAIPSSLPVKAVTKRKVVLDGTPYCTSAIANQGVDAANCKALCAPGCTAVMRGDFNCDLACFTAACAYDGGDCDVFGFTRP</sequence>
<feature type="compositionally biased region" description="Low complexity" evidence="4">
    <location>
        <begin position="1"/>
        <end position="10"/>
    </location>
</feature>
<feature type="region of interest" description="Disordered" evidence="4">
    <location>
        <begin position="1"/>
        <end position="22"/>
    </location>
</feature>
<dbReference type="InterPro" id="IPR000800">
    <property type="entry name" value="Notch_dom"/>
</dbReference>
<keyword evidence="5" id="KW-1133">Transmembrane helix</keyword>
<feature type="transmembrane region" description="Helical" evidence="5">
    <location>
        <begin position="311"/>
        <end position="329"/>
    </location>
</feature>
<evidence type="ECO:0000313" key="9">
    <source>
        <dbReference type="Proteomes" id="UP000332933"/>
    </source>
</evidence>
<dbReference type="Gene3D" id="3.80.10.10">
    <property type="entry name" value="Ribonuclease Inhibitor"/>
    <property type="match status" value="1"/>
</dbReference>
<evidence type="ECO:0000256" key="1">
    <source>
        <dbReference type="ARBA" id="ARBA00022737"/>
    </source>
</evidence>
<keyword evidence="9" id="KW-1185">Reference proteome</keyword>
<dbReference type="InterPro" id="IPR032675">
    <property type="entry name" value="LRR_dom_sf"/>
</dbReference>
<reference evidence="8 9" key="1">
    <citation type="submission" date="2019-03" db="EMBL/GenBank/DDBJ databases">
        <authorList>
            <person name="Gaulin E."/>
            <person name="Dumas B."/>
        </authorList>
    </citation>
    <scope>NUCLEOTIDE SEQUENCE [LARGE SCALE GENOMIC DNA]</scope>
    <source>
        <strain evidence="8">CBS 568.67</strain>
    </source>
</reference>
<evidence type="ECO:0000256" key="5">
    <source>
        <dbReference type="SAM" id="Phobius"/>
    </source>
</evidence>
<dbReference type="Gene3D" id="3.30.300.320">
    <property type="match status" value="1"/>
</dbReference>
<feature type="transmembrane region" description="Helical" evidence="5">
    <location>
        <begin position="249"/>
        <end position="268"/>
    </location>
</feature>
<feature type="transmembrane region" description="Helical" evidence="5">
    <location>
        <begin position="341"/>
        <end position="360"/>
    </location>
</feature>
<keyword evidence="5" id="KW-0472">Membrane</keyword>
<reference evidence="7" key="2">
    <citation type="submission" date="2019-06" db="EMBL/GenBank/DDBJ databases">
        <title>Genomics analysis of Aphanomyces spp. identifies a new class of oomycete effector associated with host adaptation.</title>
        <authorList>
            <person name="Gaulin E."/>
        </authorList>
    </citation>
    <scope>NUCLEOTIDE SEQUENCE</scope>
    <source>
        <strain evidence="7">CBS 578.67</strain>
    </source>
</reference>
<dbReference type="OrthoDB" id="79526at2759"/>
<keyword evidence="5" id="KW-0812">Transmembrane</keyword>
<keyword evidence="1" id="KW-0677">Repeat</keyword>
<keyword evidence="3" id="KW-0325">Glycoprotein</keyword>
<evidence type="ECO:0000313" key="8">
    <source>
        <dbReference type="EMBL" id="VFT94275.1"/>
    </source>
</evidence>
<dbReference type="AlphaFoldDB" id="A0A485L830"/>
<accession>A0A485L830</accession>
<feature type="transmembrane region" description="Helical" evidence="5">
    <location>
        <begin position="206"/>
        <end position="233"/>
    </location>
</feature>
<dbReference type="EMBL" id="CAADRA010006200">
    <property type="protein sequence ID" value="VFT94275.1"/>
    <property type="molecule type" value="Genomic_DNA"/>
</dbReference>
<gene>
    <name evidence="8" type="primary">Aste57867_17522</name>
    <name evidence="7" type="ORF">As57867_017462</name>
    <name evidence="8" type="ORF">ASTE57867_17522</name>
</gene>
<evidence type="ECO:0000256" key="3">
    <source>
        <dbReference type="ARBA" id="ARBA00023180"/>
    </source>
</evidence>
<keyword evidence="2" id="KW-1015">Disulfide bond</keyword>
<proteinExistence type="predicted"/>
<dbReference type="Pfam" id="PF00066">
    <property type="entry name" value="Notch"/>
    <property type="match status" value="1"/>
</dbReference>
<name>A0A485L830_9STRA</name>
<feature type="domain" description="LNR" evidence="6">
    <location>
        <begin position="766"/>
        <end position="801"/>
    </location>
</feature>
<dbReference type="Proteomes" id="UP000332933">
    <property type="component" value="Unassembled WGS sequence"/>
</dbReference>
<protein>
    <submittedName>
        <fullName evidence="8">Aste57867_17522 protein</fullName>
    </submittedName>
</protein>
<dbReference type="SUPFAM" id="SSF52058">
    <property type="entry name" value="L domain-like"/>
    <property type="match status" value="1"/>
</dbReference>
<organism evidence="8 9">
    <name type="scientific">Aphanomyces stellatus</name>
    <dbReference type="NCBI Taxonomy" id="120398"/>
    <lineage>
        <taxon>Eukaryota</taxon>
        <taxon>Sar</taxon>
        <taxon>Stramenopiles</taxon>
        <taxon>Oomycota</taxon>
        <taxon>Saprolegniomycetes</taxon>
        <taxon>Saprolegniales</taxon>
        <taxon>Verrucalvaceae</taxon>
        <taxon>Aphanomyces</taxon>
    </lineage>
</organism>
<dbReference type="EMBL" id="VJMH01006179">
    <property type="protein sequence ID" value="KAF0691208.1"/>
    <property type="molecule type" value="Genomic_DNA"/>
</dbReference>
<evidence type="ECO:0000256" key="4">
    <source>
        <dbReference type="SAM" id="MobiDB-lite"/>
    </source>
</evidence>
<evidence type="ECO:0000313" key="7">
    <source>
        <dbReference type="EMBL" id="KAF0691208.1"/>
    </source>
</evidence>
<evidence type="ECO:0000259" key="6">
    <source>
        <dbReference type="Pfam" id="PF00066"/>
    </source>
</evidence>
<evidence type="ECO:0000256" key="2">
    <source>
        <dbReference type="ARBA" id="ARBA00023157"/>
    </source>
</evidence>
<feature type="transmembrane region" description="Helical" evidence="5">
    <location>
        <begin position="476"/>
        <end position="495"/>
    </location>
</feature>